<keyword evidence="2" id="KW-1185">Reference proteome</keyword>
<protein>
    <submittedName>
        <fullName evidence="1">Uncharacterized protein</fullName>
    </submittedName>
</protein>
<dbReference type="Proteomes" id="UP000265520">
    <property type="component" value="Unassembled WGS sequence"/>
</dbReference>
<evidence type="ECO:0000313" key="2">
    <source>
        <dbReference type="Proteomes" id="UP000265520"/>
    </source>
</evidence>
<evidence type="ECO:0000313" key="1">
    <source>
        <dbReference type="EMBL" id="MCI83805.1"/>
    </source>
</evidence>
<organism evidence="1 2">
    <name type="scientific">Trifolium medium</name>
    <dbReference type="NCBI Taxonomy" id="97028"/>
    <lineage>
        <taxon>Eukaryota</taxon>
        <taxon>Viridiplantae</taxon>
        <taxon>Streptophyta</taxon>
        <taxon>Embryophyta</taxon>
        <taxon>Tracheophyta</taxon>
        <taxon>Spermatophyta</taxon>
        <taxon>Magnoliopsida</taxon>
        <taxon>eudicotyledons</taxon>
        <taxon>Gunneridae</taxon>
        <taxon>Pentapetalae</taxon>
        <taxon>rosids</taxon>
        <taxon>fabids</taxon>
        <taxon>Fabales</taxon>
        <taxon>Fabaceae</taxon>
        <taxon>Papilionoideae</taxon>
        <taxon>50 kb inversion clade</taxon>
        <taxon>NPAAA clade</taxon>
        <taxon>Hologalegina</taxon>
        <taxon>IRL clade</taxon>
        <taxon>Trifolieae</taxon>
        <taxon>Trifolium</taxon>
    </lineage>
</organism>
<sequence length="27" mass="3368">RCNIKGTTTVLIKRIRDFMKLNWERFK</sequence>
<reference evidence="1 2" key="1">
    <citation type="journal article" date="2018" name="Front. Plant Sci.">
        <title>Red Clover (Trifolium pratense) and Zigzag Clover (T. medium) - A Picture of Genomic Similarities and Differences.</title>
        <authorList>
            <person name="Dluhosova J."/>
            <person name="Istvanek J."/>
            <person name="Nedelnik J."/>
            <person name="Repkova J."/>
        </authorList>
    </citation>
    <scope>NUCLEOTIDE SEQUENCE [LARGE SCALE GENOMIC DNA]</scope>
    <source>
        <strain evidence="2">cv. 10/8</strain>
        <tissue evidence="1">Leaf</tissue>
    </source>
</reference>
<dbReference type="EMBL" id="LXQA011075834">
    <property type="protein sequence ID" value="MCI83805.1"/>
    <property type="molecule type" value="Genomic_DNA"/>
</dbReference>
<comment type="caution">
    <text evidence="1">The sequence shown here is derived from an EMBL/GenBank/DDBJ whole genome shotgun (WGS) entry which is preliminary data.</text>
</comment>
<proteinExistence type="predicted"/>
<feature type="non-terminal residue" evidence="1">
    <location>
        <position position="1"/>
    </location>
</feature>
<dbReference type="AlphaFoldDB" id="A0A392VAC2"/>
<accession>A0A392VAC2</accession>
<name>A0A392VAC2_9FABA</name>